<dbReference type="EMBL" id="KV921948">
    <property type="protein sequence ID" value="ORE05306.1"/>
    <property type="molecule type" value="Genomic_DNA"/>
</dbReference>
<protein>
    <submittedName>
        <fullName evidence="1">Uncharacterized protein</fullName>
    </submittedName>
</protein>
<proteinExistence type="predicted"/>
<dbReference type="Proteomes" id="UP000242414">
    <property type="component" value="Unassembled WGS sequence"/>
</dbReference>
<gene>
    <name evidence="1" type="ORF">BCV72DRAFT_209573</name>
</gene>
<sequence length="103" mass="12242">IEEHINQYMDWKPIKNLLRMDEACLLQIEQSSISSSFLPSFRISYYDVRNVFIFRLMKLSRRAIRDRDSVQIWMEELAEKGAKILFKVHEDGPFLVSCVAKCR</sequence>
<name>A0A1X0QZY1_RHIZD</name>
<feature type="non-terminal residue" evidence="1">
    <location>
        <position position="1"/>
    </location>
</feature>
<reference evidence="1" key="1">
    <citation type="journal article" date="2016" name="Proc. Natl. Acad. Sci. U.S.A.">
        <title>Lipid metabolic changes in an early divergent fungus govern the establishment of a mutualistic symbiosis with endobacteria.</title>
        <authorList>
            <person name="Lastovetsky O.A."/>
            <person name="Gaspar M.L."/>
            <person name="Mondo S.J."/>
            <person name="LaButti K.M."/>
            <person name="Sandor L."/>
            <person name="Grigoriev I.V."/>
            <person name="Henry S.A."/>
            <person name="Pawlowska T.E."/>
        </authorList>
    </citation>
    <scope>NUCLEOTIDE SEQUENCE [LARGE SCALE GENOMIC DNA]</scope>
    <source>
        <strain evidence="1">ATCC 52814</strain>
    </source>
</reference>
<dbReference type="VEuPathDB" id="FungiDB:BCV72DRAFT_209573"/>
<dbReference type="OrthoDB" id="2297137at2759"/>
<dbReference type="AlphaFoldDB" id="A0A1X0QZY1"/>
<evidence type="ECO:0000313" key="1">
    <source>
        <dbReference type="EMBL" id="ORE05306.1"/>
    </source>
</evidence>
<accession>A0A1X0QZY1</accession>
<organism evidence="1">
    <name type="scientific">Rhizopus microsporus var. microsporus</name>
    <dbReference type="NCBI Taxonomy" id="86635"/>
    <lineage>
        <taxon>Eukaryota</taxon>
        <taxon>Fungi</taxon>
        <taxon>Fungi incertae sedis</taxon>
        <taxon>Mucoromycota</taxon>
        <taxon>Mucoromycotina</taxon>
        <taxon>Mucoromycetes</taxon>
        <taxon>Mucorales</taxon>
        <taxon>Mucorineae</taxon>
        <taxon>Rhizopodaceae</taxon>
        <taxon>Rhizopus</taxon>
    </lineage>
</organism>